<keyword evidence="5 6" id="KW-0449">Lipoprotein</keyword>
<dbReference type="PROSITE" id="PS51257">
    <property type="entry name" value="PROKAR_LIPOPROTEIN"/>
    <property type="match status" value="1"/>
</dbReference>
<dbReference type="PANTHER" id="PTHR37423:SF1">
    <property type="entry name" value="OUTER MEMBRANE PROTEIN ASSEMBLY FACTOR BAMD"/>
    <property type="match status" value="1"/>
</dbReference>
<dbReference type="HAMAP" id="MF_00922">
    <property type="entry name" value="OM_assembly_BamD"/>
    <property type="match status" value="1"/>
</dbReference>
<dbReference type="GO" id="GO:1990063">
    <property type="term" value="C:Bam protein complex"/>
    <property type="evidence" value="ECO:0007669"/>
    <property type="project" value="TreeGrafter"/>
</dbReference>
<dbReference type="CDD" id="cd15830">
    <property type="entry name" value="BamD"/>
    <property type="match status" value="1"/>
</dbReference>
<dbReference type="KEGG" id="tti:THITH_13985"/>
<dbReference type="Proteomes" id="UP000005289">
    <property type="component" value="Chromosome"/>
</dbReference>
<comment type="subunit">
    <text evidence="6">Part of the Bam complex.</text>
</comment>
<dbReference type="NCBIfam" id="TIGR03302">
    <property type="entry name" value="OM_YfiO"/>
    <property type="match status" value="1"/>
</dbReference>
<dbReference type="GO" id="GO:0043165">
    <property type="term" value="P:Gram-negative-bacterium-type cell outer membrane assembly"/>
    <property type="evidence" value="ECO:0007669"/>
    <property type="project" value="UniProtKB-UniRule"/>
</dbReference>
<comment type="subcellular location">
    <subcellularLocation>
        <location evidence="6">Cell outer membrane</location>
        <topology evidence="6">Lipid-anchor</topology>
    </subcellularLocation>
</comment>
<dbReference type="PANTHER" id="PTHR37423">
    <property type="entry name" value="SOLUBLE LYTIC MUREIN TRANSGLYCOSYLASE-RELATED"/>
    <property type="match status" value="1"/>
</dbReference>
<dbReference type="InterPro" id="IPR017689">
    <property type="entry name" value="BamD"/>
</dbReference>
<keyword evidence="4 6" id="KW-0998">Cell outer membrane</keyword>
<dbReference type="Gene3D" id="1.25.40.10">
    <property type="entry name" value="Tetratricopeptide repeat domain"/>
    <property type="match status" value="1"/>
</dbReference>
<accession>W0DL78</accession>
<feature type="chain" id="PRO_5009023529" description="Outer membrane protein assembly factor BamD" evidence="7">
    <location>
        <begin position="19"/>
        <end position="274"/>
    </location>
</feature>
<organism evidence="9 10">
    <name type="scientific">Thioalkalivibrio paradoxus ARh 1</name>
    <dbReference type="NCBI Taxonomy" id="713585"/>
    <lineage>
        <taxon>Bacteria</taxon>
        <taxon>Pseudomonadati</taxon>
        <taxon>Pseudomonadota</taxon>
        <taxon>Gammaproteobacteria</taxon>
        <taxon>Chromatiales</taxon>
        <taxon>Ectothiorhodospiraceae</taxon>
        <taxon>Thioalkalivibrio</taxon>
    </lineage>
</organism>
<evidence type="ECO:0000256" key="3">
    <source>
        <dbReference type="ARBA" id="ARBA00023139"/>
    </source>
</evidence>
<evidence type="ECO:0000256" key="4">
    <source>
        <dbReference type="ARBA" id="ARBA00023237"/>
    </source>
</evidence>
<dbReference type="InterPro" id="IPR011990">
    <property type="entry name" value="TPR-like_helical_dom_sf"/>
</dbReference>
<comment type="function">
    <text evidence="6">Part of the outer membrane protein assembly complex, which is involved in assembly and insertion of beta-barrel proteins into the outer membrane.</text>
</comment>
<protein>
    <recommendedName>
        <fullName evidence="6">Outer membrane protein assembly factor BamD</fullName>
    </recommendedName>
</protein>
<comment type="similarity">
    <text evidence="6">Belongs to the BamD family.</text>
</comment>
<keyword evidence="3 6" id="KW-0564">Palmitate</keyword>
<proteinExistence type="inferred from homology"/>
<keyword evidence="10" id="KW-1185">Reference proteome</keyword>
<feature type="signal peptide" evidence="7">
    <location>
        <begin position="1"/>
        <end position="18"/>
    </location>
</feature>
<evidence type="ECO:0000256" key="6">
    <source>
        <dbReference type="HAMAP-Rule" id="MF_00922"/>
    </source>
</evidence>
<name>W0DL78_9GAMM</name>
<dbReference type="GO" id="GO:0051205">
    <property type="term" value="P:protein insertion into membrane"/>
    <property type="evidence" value="ECO:0007669"/>
    <property type="project" value="UniProtKB-UniRule"/>
</dbReference>
<reference evidence="9 10" key="1">
    <citation type="submission" date="2013-12" db="EMBL/GenBank/DDBJ databases">
        <authorList>
            <consortium name="DOE Joint Genome Institute"/>
            <person name="Muyzer G."/>
            <person name="Huntemann M."/>
            <person name="Han J."/>
            <person name="Chen A."/>
            <person name="Kyrpides N."/>
            <person name="Mavromatis K."/>
            <person name="Markowitz V."/>
            <person name="Palaniappan K."/>
            <person name="Ivanova N."/>
            <person name="Schaumberg A."/>
            <person name="Pati A."/>
            <person name="Liolios K."/>
            <person name="Nordberg H.P."/>
            <person name="Cantor M.N."/>
            <person name="Hua S.X."/>
            <person name="Woyke T."/>
        </authorList>
    </citation>
    <scope>NUCLEOTIDE SEQUENCE [LARGE SCALE GENOMIC DNA]</scope>
    <source>
        <strain evidence="9 10">ARh 1</strain>
    </source>
</reference>
<dbReference type="AlphaFoldDB" id="W0DL78"/>
<dbReference type="HOGENOM" id="CLU_065982_0_1_6"/>
<evidence type="ECO:0000313" key="10">
    <source>
        <dbReference type="Proteomes" id="UP000005289"/>
    </source>
</evidence>
<feature type="domain" description="Outer membrane lipoprotein BamD-like" evidence="8">
    <location>
        <begin position="29"/>
        <end position="232"/>
    </location>
</feature>
<dbReference type="STRING" id="713585.THITH_13985"/>
<dbReference type="Pfam" id="PF13525">
    <property type="entry name" value="YfiO"/>
    <property type="match status" value="1"/>
</dbReference>
<sequence length="274" mass="31392">MARSLIALIAIITLSGCAAWQQDPTRNWSASQLYGEAKAALDSGDYQQAVEYYELLEARFPFGRYAQQAQIEIPYAYYKAAEPEAALAAVDRFVQLNPRHPHVDYAYYLRGLINFNRDQGFLSRIFPMDPAEMDVKPLDQAFQDFGRLLREFPDSRYAEDAHQRMIFIRNTLANHEIRVAQFYMERRAWVAAEQRARYVVEHYQGAEAMPLALAILIQSYRALDLDDHADNTMAVLELNFPDQAAAVRAGRTVTLDGDTGGVRRWLERLPFFAN</sequence>
<keyword evidence="2 6" id="KW-0472">Membrane</keyword>
<dbReference type="SUPFAM" id="SSF48452">
    <property type="entry name" value="TPR-like"/>
    <property type="match status" value="1"/>
</dbReference>
<evidence type="ECO:0000256" key="7">
    <source>
        <dbReference type="SAM" id="SignalP"/>
    </source>
</evidence>
<keyword evidence="1 6" id="KW-0732">Signal</keyword>
<evidence type="ECO:0000256" key="2">
    <source>
        <dbReference type="ARBA" id="ARBA00023136"/>
    </source>
</evidence>
<evidence type="ECO:0000256" key="5">
    <source>
        <dbReference type="ARBA" id="ARBA00023288"/>
    </source>
</evidence>
<dbReference type="InterPro" id="IPR039565">
    <property type="entry name" value="BamD-like"/>
</dbReference>
<evidence type="ECO:0000259" key="8">
    <source>
        <dbReference type="Pfam" id="PF13525"/>
    </source>
</evidence>
<evidence type="ECO:0000256" key="1">
    <source>
        <dbReference type="ARBA" id="ARBA00022729"/>
    </source>
</evidence>
<gene>
    <name evidence="6" type="primary">bamD</name>
    <name evidence="9" type="ORF">THITH_13985</name>
</gene>
<dbReference type="EMBL" id="CP007029">
    <property type="protein sequence ID" value="AHE99186.1"/>
    <property type="molecule type" value="Genomic_DNA"/>
</dbReference>
<evidence type="ECO:0000313" key="9">
    <source>
        <dbReference type="EMBL" id="AHE99186.1"/>
    </source>
</evidence>